<dbReference type="Proteomes" id="UP000093561">
    <property type="component" value="Unassembled WGS sequence"/>
</dbReference>
<reference evidence="4" key="3">
    <citation type="submission" date="2024-02" db="UniProtKB">
        <authorList>
            <consortium name="WormBaseParasite"/>
        </authorList>
    </citation>
    <scope>IDENTIFICATION</scope>
    <source>
        <strain evidence="4">pt0022</strain>
    </source>
</reference>
<evidence type="ECO:0000313" key="4">
    <source>
        <dbReference type="WBParaSite" id="mrna-Wban_07693"/>
    </source>
</evidence>
<dbReference type="PANTHER" id="PTHR47331">
    <property type="entry name" value="PHD-TYPE DOMAIN-CONTAINING PROTEIN"/>
    <property type="match status" value="1"/>
</dbReference>
<dbReference type="AlphaFoldDB" id="A0AAF5RWJ4"/>
<proteinExistence type="predicted"/>
<protein>
    <recommendedName>
        <fullName evidence="5">Peptidase aspartic putative domain-containing protein</fullName>
    </recommendedName>
</protein>
<reference evidence="3" key="1">
    <citation type="submission" date="2015-03" db="EMBL/GenBank/DDBJ databases">
        <title>Wuchereria bancrofti Genome Sequencing Papua New Guinea Strain.</title>
        <authorList>
            <person name="Small S.T."/>
            <person name="Serre D."/>
            <person name="Zimmerman P.A."/>
        </authorList>
    </citation>
    <scope>NUCLEOTIDE SEQUENCE [LARGE SCALE GENOMIC DNA]</scope>
    <source>
        <strain evidence="3">pt0022</strain>
    </source>
</reference>
<dbReference type="Pfam" id="PF03564">
    <property type="entry name" value="DUF1759"/>
    <property type="match status" value="1"/>
</dbReference>
<reference evidence="3" key="2">
    <citation type="journal article" date="2016" name="Mol. Ecol.">
        <title>Population genomics of the filarial nematode parasite Wuchereria bancrofti from mosquitoes.</title>
        <authorList>
            <person name="Small S.T."/>
            <person name="Reimer L.J."/>
            <person name="Tisch D.J."/>
            <person name="King C.L."/>
            <person name="Christensen B.M."/>
            <person name="Siba P.M."/>
            <person name="Kazura J.W."/>
            <person name="Serre D."/>
            <person name="Zimmerman P.A."/>
        </authorList>
    </citation>
    <scope>NUCLEOTIDE SEQUENCE</scope>
    <source>
        <strain evidence="3">pt0022</strain>
    </source>
</reference>
<evidence type="ECO:0000256" key="2">
    <source>
        <dbReference type="SAM" id="MobiDB-lite"/>
    </source>
</evidence>
<evidence type="ECO:0008006" key="5">
    <source>
        <dbReference type="Google" id="ProtNLM"/>
    </source>
</evidence>
<feature type="coiled-coil region" evidence="1">
    <location>
        <begin position="110"/>
        <end position="140"/>
    </location>
</feature>
<feature type="compositionally biased region" description="Polar residues" evidence="2">
    <location>
        <begin position="195"/>
        <end position="222"/>
    </location>
</feature>
<dbReference type="PANTHER" id="PTHR47331:SF5">
    <property type="entry name" value="RIBONUCLEASE H"/>
    <property type="match status" value="1"/>
</dbReference>
<feature type="region of interest" description="Disordered" evidence="2">
    <location>
        <begin position="195"/>
        <end position="234"/>
    </location>
</feature>
<accession>A0AAF5RWJ4</accession>
<organism evidence="3 4">
    <name type="scientific">Wuchereria bancrofti</name>
    <dbReference type="NCBI Taxonomy" id="6293"/>
    <lineage>
        <taxon>Eukaryota</taxon>
        <taxon>Metazoa</taxon>
        <taxon>Ecdysozoa</taxon>
        <taxon>Nematoda</taxon>
        <taxon>Chromadorea</taxon>
        <taxon>Rhabditida</taxon>
        <taxon>Spirurina</taxon>
        <taxon>Spiruromorpha</taxon>
        <taxon>Filarioidea</taxon>
        <taxon>Onchocercidae</taxon>
        <taxon>Wuchereria</taxon>
    </lineage>
</organism>
<sequence length="347" mass="40034">MSSNIIASIQPAKEKLVNLLQEINQNPKQWRQFWSSFDAAVHSQAIPDIQKLNYLYSCFKGNALQVVSGYDIVPENYGVIRRLLKEKYGKSSMITTILYKKLQSIIKGNERDWKKVIENIERVLRQLEALGEEMEHSSIENLIEGKLPRWILNKLYEQKKAERTWSTSKLRELLLEVANMDEQVSKVLNLSTQAESKPTTTKFGQKQRYNPEETSALSTIRSNPKVPQPATNKKRLDCDDYPTAKTRMYHLKRLKKCSICFRDNHKSEACKVKKQCFHCKGSHNSALYEERNIISSETLLLCRGINVFNPKQPQRKLKALALFDIGSQLSFISRKLSHQLGLSESEN</sequence>
<dbReference type="InterPro" id="IPR005312">
    <property type="entry name" value="DUF1759"/>
</dbReference>
<name>A0AAF5RWJ4_WUCBA</name>
<keyword evidence="1" id="KW-0175">Coiled coil</keyword>
<evidence type="ECO:0000256" key="1">
    <source>
        <dbReference type="SAM" id="Coils"/>
    </source>
</evidence>
<dbReference type="WBParaSite" id="mrna-Wban_07693">
    <property type="protein sequence ID" value="mrna-Wban_07693"/>
    <property type="gene ID" value="Wban_07693"/>
</dbReference>
<evidence type="ECO:0000313" key="3">
    <source>
        <dbReference type="Proteomes" id="UP000093561"/>
    </source>
</evidence>